<accession>A0A914DG87</accession>
<keyword evidence="2" id="KW-0539">Nucleus</keyword>
<feature type="region of interest" description="Disordered" evidence="4">
    <location>
        <begin position="440"/>
        <end position="461"/>
    </location>
</feature>
<dbReference type="PANTHER" id="PTHR22812">
    <property type="entry name" value="CHROMOBOX PROTEIN"/>
    <property type="match status" value="1"/>
</dbReference>
<keyword evidence="3" id="KW-0863">Zinc-finger</keyword>
<evidence type="ECO:0000256" key="4">
    <source>
        <dbReference type="SAM" id="MobiDB-lite"/>
    </source>
</evidence>
<evidence type="ECO:0000256" key="3">
    <source>
        <dbReference type="PROSITE-ProRule" id="PRU00042"/>
    </source>
</evidence>
<sequence length="1083" mass="125348">MHVMIEKVNVRSFKNEILGEEKSSKVEDIEASIKNEIQKILSNANLNISFERLIKMRGYESKKLRETCGDEQYLILNQLKRRFSEQKSAHRITLLTNQHMLENAGKHLNETPKSILKNSTNQTPSTSARKFTNESCRKFLMESSPSSSSSMDEECIISTVFDVVNSTNNTTLETTQSRMPILETMKSPISVPTPVLNASKPKGVPCPKCETRFREYNSFTAHIQLCLPKFDEFYQCRLCPSNFKLRVYFYKHVRRVHSKEFSDSSFDPRIGISCPNYSTNLLTSKLYKEHLRVCHPNKQEIQCPDCSAKTKNYSGFIDHVRIKHAELFHEKSKQTETIHQESSANNHQLSQHPVDSKNPVVQGIKGFQENPIFENSNNDENNEKITINQCTQNDLTVTQDGWTGSTIRYENIESREKASGNFQSTSTALVVSNFENVENSSNDLEWRNDSESEANSEESWEKDGNWEIFDAEKILDKKIIDGKEKYLVKWAGYTHQYNSWVHREDFADEQFVIDFENRLKVKLEAKTRSSERRKRQSTSKRDIPLWDHITYVKVEPGIRPTRKDSNQQNKTPQTLKKYINVGLIRLSKKVIRFEGYPYEFLIVEENQERIKAICRNCNQFYNSGVSGSMGTVEYMILEGCVTEDPHKPMGIPHLCKIEPETESSNDEMDISLPKENSMSLVKSTTPAKNATPEQVSTSNKRKHWVNRLPWNKFINGKRIKIEPGSPVKSDNCENFPICKDMDTPKLIFGQHLALNLDENTEYSDDEISIVEPLFDEDFELSSNWGDPKLVQEFISSNFAQRPIGINHTHAQNLSFITENDSEQSFIEIVKEGKFTKVIKVFDSIQKVVYPHVDNLAPVLKREDPDKYDLETSNKTIDYVEQEIYKIMATFSKNSEKFLMLADSLFLGLKEDLFENCDVLRVEFPFMPSWLDRPRLRFHFEKLFKEQCIPTLFYAMGFDLISSYEYDEIQDVVNKTTTALTEFMDLMESHSRVARKNVVFMTIPEIGILSPVIKEFNSKMLKEIVEINEAYENRVHVKVLNYAELINDALNCGLIAQNHTLDDRFGELIRELFKTYQVKLQNNC</sequence>
<organism evidence="7 8">
    <name type="scientific">Acrobeloides nanus</name>
    <dbReference type="NCBI Taxonomy" id="290746"/>
    <lineage>
        <taxon>Eukaryota</taxon>
        <taxon>Metazoa</taxon>
        <taxon>Ecdysozoa</taxon>
        <taxon>Nematoda</taxon>
        <taxon>Chromadorea</taxon>
        <taxon>Rhabditida</taxon>
        <taxon>Tylenchina</taxon>
        <taxon>Cephalobomorpha</taxon>
        <taxon>Cephaloboidea</taxon>
        <taxon>Cephalobidae</taxon>
        <taxon>Acrobeloides</taxon>
    </lineage>
</organism>
<dbReference type="PROSITE" id="PS50013">
    <property type="entry name" value="CHROMO_2"/>
    <property type="match status" value="1"/>
</dbReference>
<evidence type="ECO:0000259" key="6">
    <source>
        <dbReference type="PROSITE" id="PS50157"/>
    </source>
</evidence>
<feature type="compositionally biased region" description="Polar residues" evidence="4">
    <location>
        <begin position="340"/>
        <end position="353"/>
    </location>
</feature>
<dbReference type="InterPro" id="IPR000953">
    <property type="entry name" value="Chromo/chromo_shadow_dom"/>
</dbReference>
<keyword evidence="3" id="KW-0862">Zinc</keyword>
<feature type="region of interest" description="Disordered" evidence="4">
    <location>
        <begin position="332"/>
        <end position="361"/>
    </location>
</feature>
<dbReference type="GO" id="GO:0005634">
    <property type="term" value="C:nucleus"/>
    <property type="evidence" value="ECO:0007669"/>
    <property type="project" value="UniProtKB-SubCell"/>
</dbReference>
<proteinExistence type="predicted"/>
<feature type="domain" description="C2H2-type" evidence="6">
    <location>
        <begin position="234"/>
        <end position="262"/>
    </location>
</feature>
<comment type="subcellular location">
    <subcellularLocation>
        <location evidence="1">Nucleus</location>
    </subcellularLocation>
</comment>
<dbReference type="Gene3D" id="3.30.160.60">
    <property type="entry name" value="Classic Zinc Finger"/>
    <property type="match status" value="1"/>
</dbReference>
<dbReference type="PROSITE" id="PS00028">
    <property type="entry name" value="ZINC_FINGER_C2H2_1"/>
    <property type="match status" value="1"/>
</dbReference>
<dbReference type="SUPFAM" id="SSF54160">
    <property type="entry name" value="Chromo domain-like"/>
    <property type="match status" value="1"/>
</dbReference>
<dbReference type="InterPro" id="IPR051219">
    <property type="entry name" value="Heterochromatin_chromo-domain"/>
</dbReference>
<keyword evidence="7" id="KW-1185">Reference proteome</keyword>
<dbReference type="PROSITE" id="PS50157">
    <property type="entry name" value="ZINC_FINGER_C2H2_2"/>
    <property type="match status" value="1"/>
</dbReference>
<dbReference type="SMART" id="SM00355">
    <property type="entry name" value="ZnF_C2H2"/>
    <property type="match status" value="3"/>
</dbReference>
<dbReference type="GO" id="GO:0008270">
    <property type="term" value="F:zinc ion binding"/>
    <property type="evidence" value="ECO:0007669"/>
    <property type="project" value="UniProtKB-KW"/>
</dbReference>
<evidence type="ECO:0000256" key="1">
    <source>
        <dbReference type="ARBA" id="ARBA00004123"/>
    </source>
</evidence>
<dbReference type="CDD" id="cd00024">
    <property type="entry name" value="CD_CSD"/>
    <property type="match status" value="1"/>
</dbReference>
<evidence type="ECO:0000256" key="2">
    <source>
        <dbReference type="ARBA" id="ARBA00023242"/>
    </source>
</evidence>
<evidence type="ECO:0000313" key="8">
    <source>
        <dbReference type="WBParaSite" id="ACRNAN_scaffold2641.g27475.t2"/>
    </source>
</evidence>
<dbReference type="SMART" id="SM00298">
    <property type="entry name" value="CHROMO"/>
    <property type="match status" value="1"/>
</dbReference>
<feature type="domain" description="Chromo" evidence="5">
    <location>
        <begin position="469"/>
        <end position="527"/>
    </location>
</feature>
<evidence type="ECO:0000313" key="7">
    <source>
        <dbReference type="Proteomes" id="UP000887540"/>
    </source>
</evidence>
<name>A0A914DG87_9BILA</name>
<dbReference type="Gene3D" id="2.40.50.40">
    <property type="match status" value="1"/>
</dbReference>
<dbReference type="InterPro" id="IPR013087">
    <property type="entry name" value="Znf_C2H2_type"/>
</dbReference>
<evidence type="ECO:0000259" key="5">
    <source>
        <dbReference type="PROSITE" id="PS50013"/>
    </source>
</evidence>
<dbReference type="Pfam" id="PF00385">
    <property type="entry name" value="Chromo"/>
    <property type="match status" value="1"/>
</dbReference>
<dbReference type="WBParaSite" id="ACRNAN_scaffold2641.g27475.t2">
    <property type="protein sequence ID" value="ACRNAN_scaffold2641.g27475.t2"/>
    <property type="gene ID" value="ACRNAN_scaffold2641.g27475"/>
</dbReference>
<dbReference type="InterPro" id="IPR016197">
    <property type="entry name" value="Chromo-like_dom_sf"/>
</dbReference>
<keyword evidence="3" id="KW-0479">Metal-binding</keyword>
<dbReference type="AlphaFoldDB" id="A0A914DG87"/>
<protein>
    <submittedName>
        <fullName evidence="8">Chromo domain-containing protein</fullName>
    </submittedName>
</protein>
<dbReference type="InterPro" id="IPR023780">
    <property type="entry name" value="Chromo_domain"/>
</dbReference>
<reference evidence="8" key="1">
    <citation type="submission" date="2022-11" db="UniProtKB">
        <authorList>
            <consortium name="WormBaseParasite"/>
        </authorList>
    </citation>
    <scope>IDENTIFICATION</scope>
</reference>
<dbReference type="Proteomes" id="UP000887540">
    <property type="component" value="Unplaced"/>
</dbReference>